<sequence>CRCSVRPPHPARIPARPPARCSCSSPLRPRSSRRSPPPATAPRAPTACARSRR</sequence>
<feature type="compositionally biased region" description="Low complexity" evidence="1">
    <location>
        <begin position="18"/>
        <end position="29"/>
    </location>
</feature>
<dbReference type="AlphaFoldDB" id="A0A6J4LXJ0"/>
<dbReference type="EMBL" id="CADCTU010000650">
    <property type="protein sequence ID" value="CAA9340843.1"/>
    <property type="molecule type" value="Genomic_DNA"/>
</dbReference>
<gene>
    <name evidence="2" type="ORF">AVDCRST_MAG11-2957</name>
</gene>
<name>A0A6J4LXJ0_9BACT</name>
<evidence type="ECO:0000256" key="1">
    <source>
        <dbReference type="SAM" id="MobiDB-lite"/>
    </source>
</evidence>
<feature type="compositionally biased region" description="Low complexity" evidence="1">
    <location>
        <begin position="41"/>
        <end position="53"/>
    </location>
</feature>
<feature type="non-terminal residue" evidence="2">
    <location>
        <position position="53"/>
    </location>
</feature>
<organism evidence="2">
    <name type="scientific">uncultured Gemmatimonadaceae bacterium</name>
    <dbReference type="NCBI Taxonomy" id="246130"/>
    <lineage>
        <taxon>Bacteria</taxon>
        <taxon>Pseudomonadati</taxon>
        <taxon>Gemmatimonadota</taxon>
        <taxon>Gemmatimonadia</taxon>
        <taxon>Gemmatimonadales</taxon>
        <taxon>Gemmatimonadaceae</taxon>
        <taxon>environmental samples</taxon>
    </lineage>
</organism>
<feature type="compositionally biased region" description="Pro residues" evidence="1">
    <location>
        <begin position="7"/>
        <end position="17"/>
    </location>
</feature>
<feature type="non-terminal residue" evidence="2">
    <location>
        <position position="1"/>
    </location>
</feature>
<protein>
    <submittedName>
        <fullName evidence="2">Uncharacterized protein</fullName>
    </submittedName>
</protein>
<reference evidence="2" key="1">
    <citation type="submission" date="2020-02" db="EMBL/GenBank/DDBJ databases">
        <authorList>
            <person name="Meier V. D."/>
        </authorList>
    </citation>
    <scope>NUCLEOTIDE SEQUENCE</scope>
    <source>
        <strain evidence="2">AVDCRST_MAG11</strain>
    </source>
</reference>
<evidence type="ECO:0000313" key="2">
    <source>
        <dbReference type="EMBL" id="CAA9340843.1"/>
    </source>
</evidence>
<feature type="region of interest" description="Disordered" evidence="1">
    <location>
        <begin position="1"/>
        <end position="53"/>
    </location>
</feature>
<accession>A0A6J4LXJ0</accession>
<proteinExistence type="predicted"/>